<comment type="cofactor">
    <cofactor evidence="11">
        <name>K(+)</name>
        <dbReference type="ChEBI" id="CHEBI:29103"/>
    </cofactor>
    <text evidence="11">Binds 1 potassium ion per subunit. The potassium ion interacts primarily with the substrate.</text>
</comment>
<dbReference type="GO" id="GO:0006730">
    <property type="term" value="P:one-carbon metabolic process"/>
    <property type="evidence" value="ECO:0007669"/>
    <property type="project" value="UniProtKB-KW"/>
</dbReference>
<comment type="function">
    <text evidence="11">Catalyzes the formation of S-adenosylmethionine from methionine and ATP.</text>
</comment>
<dbReference type="InterPro" id="IPR022630">
    <property type="entry name" value="S-AdoMet_synt_C"/>
</dbReference>
<dbReference type="InterPro" id="IPR022628">
    <property type="entry name" value="S-AdoMet_synt_N"/>
</dbReference>
<dbReference type="AlphaFoldDB" id="A0A9Q0L5G0"/>
<dbReference type="InterPro" id="IPR002133">
    <property type="entry name" value="S-AdoMet_synthetase"/>
</dbReference>
<protein>
    <recommendedName>
        <fullName evidence="11">S-adenosylmethionine synthase</fullName>
        <ecNumber evidence="11">2.5.1.6</ecNumber>
    </recommendedName>
</protein>
<dbReference type="Proteomes" id="UP001149090">
    <property type="component" value="Unassembled WGS sequence"/>
</dbReference>
<evidence type="ECO:0000256" key="8">
    <source>
        <dbReference type="ARBA" id="ARBA00022842"/>
    </source>
</evidence>
<feature type="domain" description="S-adenosylmethionine synthetase N-terminal" evidence="13">
    <location>
        <begin position="5"/>
        <end position="101"/>
    </location>
</feature>
<dbReference type="Gene3D" id="3.30.300.10">
    <property type="match status" value="3"/>
</dbReference>
<dbReference type="EC" id="2.5.1.6" evidence="11"/>
<dbReference type="InterPro" id="IPR022629">
    <property type="entry name" value="S-AdoMet_synt_central"/>
</dbReference>
<keyword evidence="4 11" id="KW-0808">Transferase</keyword>
<dbReference type="FunFam" id="3.30.300.10:FF:000004">
    <property type="entry name" value="S-adenosylmethionine synthase"/>
    <property type="match status" value="1"/>
</dbReference>
<dbReference type="PROSITE" id="PS00377">
    <property type="entry name" value="ADOMET_SYNTHASE_2"/>
    <property type="match status" value="1"/>
</dbReference>
<dbReference type="SUPFAM" id="SSF55973">
    <property type="entry name" value="S-adenosylmethionine synthetase"/>
    <property type="match status" value="3"/>
</dbReference>
<dbReference type="Pfam" id="PF02772">
    <property type="entry name" value="S-AdoMet_synt_M"/>
    <property type="match status" value="1"/>
</dbReference>
<dbReference type="GO" id="GO:0006556">
    <property type="term" value="P:S-adenosylmethionine biosynthetic process"/>
    <property type="evidence" value="ECO:0007669"/>
    <property type="project" value="InterPro"/>
</dbReference>
<evidence type="ECO:0000313" key="16">
    <source>
        <dbReference type="EMBL" id="KAJ5066301.1"/>
    </source>
</evidence>
<evidence type="ECO:0000256" key="11">
    <source>
        <dbReference type="RuleBase" id="RU000541"/>
    </source>
</evidence>
<dbReference type="PANTHER" id="PTHR11964">
    <property type="entry name" value="S-ADENOSYLMETHIONINE SYNTHETASE"/>
    <property type="match status" value="1"/>
</dbReference>
<dbReference type="PIRSF" id="PIRSF000497">
    <property type="entry name" value="MAT"/>
    <property type="match status" value="1"/>
</dbReference>
<evidence type="ECO:0000256" key="4">
    <source>
        <dbReference type="ARBA" id="ARBA00022679"/>
    </source>
</evidence>
<comment type="catalytic activity">
    <reaction evidence="10 11">
        <text>L-methionine + ATP + H2O = S-adenosyl-L-methionine + phosphate + diphosphate</text>
        <dbReference type="Rhea" id="RHEA:21080"/>
        <dbReference type="ChEBI" id="CHEBI:15377"/>
        <dbReference type="ChEBI" id="CHEBI:30616"/>
        <dbReference type="ChEBI" id="CHEBI:33019"/>
        <dbReference type="ChEBI" id="CHEBI:43474"/>
        <dbReference type="ChEBI" id="CHEBI:57844"/>
        <dbReference type="ChEBI" id="CHEBI:59789"/>
        <dbReference type="EC" id="2.5.1.6"/>
    </reaction>
</comment>
<keyword evidence="8 11" id="KW-0460">Magnesium</keyword>
<comment type="caution">
    <text evidence="16">The sequence shown here is derived from an EMBL/GenBank/DDBJ whole genome shotgun (WGS) entry which is preliminary data.</text>
</comment>
<gene>
    <name evidence="16" type="ORF">M0811_03634</name>
</gene>
<dbReference type="InterPro" id="IPR022636">
    <property type="entry name" value="S-AdoMet_synthetase_sfam"/>
</dbReference>
<evidence type="ECO:0000259" key="14">
    <source>
        <dbReference type="Pfam" id="PF02772"/>
    </source>
</evidence>
<proteinExistence type="inferred from homology"/>
<keyword evidence="5 11" id="KW-0479">Metal-binding</keyword>
<dbReference type="Pfam" id="PF02773">
    <property type="entry name" value="S-AdoMet_synt_C"/>
    <property type="match status" value="1"/>
</dbReference>
<evidence type="ECO:0000256" key="3">
    <source>
        <dbReference type="ARBA" id="ARBA00022563"/>
    </source>
</evidence>
<evidence type="ECO:0000256" key="9">
    <source>
        <dbReference type="ARBA" id="ARBA00022958"/>
    </source>
</evidence>
<evidence type="ECO:0000256" key="5">
    <source>
        <dbReference type="ARBA" id="ARBA00022723"/>
    </source>
</evidence>
<evidence type="ECO:0000259" key="13">
    <source>
        <dbReference type="Pfam" id="PF00438"/>
    </source>
</evidence>
<evidence type="ECO:0000256" key="6">
    <source>
        <dbReference type="ARBA" id="ARBA00022741"/>
    </source>
</evidence>
<evidence type="ECO:0000313" key="17">
    <source>
        <dbReference type="Proteomes" id="UP001149090"/>
    </source>
</evidence>
<dbReference type="GO" id="GO:0005524">
    <property type="term" value="F:ATP binding"/>
    <property type="evidence" value="ECO:0007669"/>
    <property type="project" value="UniProtKB-KW"/>
</dbReference>
<dbReference type="GO" id="GO:0046872">
    <property type="term" value="F:metal ion binding"/>
    <property type="evidence" value="ECO:0007669"/>
    <property type="project" value="UniProtKB-KW"/>
</dbReference>
<dbReference type="CDD" id="cd18079">
    <property type="entry name" value="S-AdoMet_synt"/>
    <property type="match status" value="1"/>
</dbReference>
<keyword evidence="3 11" id="KW-0554">One-carbon metabolism</keyword>
<keyword evidence="7 11" id="KW-0067">ATP-binding</keyword>
<organism evidence="16 17">
    <name type="scientific">Anaeramoeba ignava</name>
    <name type="common">Anaerobic marine amoeba</name>
    <dbReference type="NCBI Taxonomy" id="1746090"/>
    <lineage>
        <taxon>Eukaryota</taxon>
        <taxon>Metamonada</taxon>
        <taxon>Anaeramoebidae</taxon>
        <taxon>Anaeramoeba</taxon>
    </lineage>
</organism>
<feature type="domain" description="S-adenosylmethionine synthetase central" evidence="14">
    <location>
        <begin position="118"/>
        <end position="239"/>
    </location>
</feature>
<dbReference type="FunFam" id="3.30.300.10:FF:000001">
    <property type="entry name" value="S-adenosylmethionine synthase"/>
    <property type="match status" value="1"/>
</dbReference>
<dbReference type="EMBL" id="JAPDFW010000147">
    <property type="protein sequence ID" value="KAJ5066301.1"/>
    <property type="molecule type" value="Genomic_DNA"/>
</dbReference>
<evidence type="ECO:0000259" key="15">
    <source>
        <dbReference type="Pfam" id="PF02773"/>
    </source>
</evidence>
<dbReference type="FunFam" id="3.30.300.10:FF:000003">
    <property type="entry name" value="S-adenosylmethionine synthase"/>
    <property type="match status" value="1"/>
</dbReference>
<sequence>MDNGNFLFSSESVTEGHPDKICDQISDSILDECLKVDPNSKVACECAVKTGMVLVFGEISTTAHLDYQKIIRNKIREIGYDDSKKGFDSRTCNVLVAIEEQNGQIAQAVHKDKKPEDMTAGDQGIMFGYATDETPNYMPLSHWLASQLAMRLAEVRKKNILPWMLPDGKTQITVEYKKNQDGSLTPVRVHTVLISTQHVEEVDNQKIREDLKREVITPVIPEKYLDDKTVYHLNPSGKFVEGGPLGDAGLTGRKIIVDTYGGWGAHGGGCFSGKDPSKVDRSAAYACRWIAKSIVHAGLAKRCLVQVSYSIGVSEPLSIFVDSYGTGKVSDRKLVEIIKKNFDLRPFYIIKELGLLNPIYTKTSTYGHFGREEFSWEIPKKLEY</sequence>
<dbReference type="OrthoDB" id="5852090at2759"/>
<feature type="domain" description="S-adenosylmethionine synthetase C-terminal" evidence="15">
    <location>
        <begin position="242"/>
        <end position="377"/>
    </location>
</feature>
<evidence type="ECO:0000256" key="12">
    <source>
        <dbReference type="RuleBase" id="RU004462"/>
    </source>
</evidence>
<comment type="similarity">
    <text evidence="2 12">Belongs to the AdoMet synthase family.</text>
</comment>
<keyword evidence="6 11" id="KW-0547">Nucleotide-binding</keyword>
<reference evidence="16" key="1">
    <citation type="submission" date="2022-10" db="EMBL/GenBank/DDBJ databases">
        <title>Novel sulphate-reducing endosymbionts in the free-living metamonad Anaeramoeba.</title>
        <authorList>
            <person name="Jerlstrom-Hultqvist J."/>
            <person name="Cepicka I."/>
            <person name="Gallot-Lavallee L."/>
            <person name="Salas-Leiva D."/>
            <person name="Curtis B.A."/>
            <person name="Zahonova K."/>
            <person name="Pipaliya S."/>
            <person name="Dacks J."/>
            <person name="Roger A.J."/>
        </authorList>
    </citation>
    <scope>NUCLEOTIDE SEQUENCE</scope>
    <source>
        <strain evidence="16">BMAN</strain>
    </source>
</reference>
<dbReference type="NCBIfam" id="TIGR01034">
    <property type="entry name" value="metK"/>
    <property type="match status" value="1"/>
</dbReference>
<accession>A0A9Q0L5G0</accession>
<comment type="pathway">
    <text evidence="1 11">Amino-acid biosynthesis; S-adenosyl-L-methionine biosynthesis; S-adenosyl-L-methionine from L-methionine: step 1/1.</text>
</comment>
<evidence type="ECO:0000256" key="10">
    <source>
        <dbReference type="ARBA" id="ARBA00048344"/>
    </source>
</evidence>
<evidence type="ECO:0000256" key="2">
    <source>
        <dbReference type="ARBA" id="ARBA00009685"/>
    </source>
</evidence>
<keyword evidence="17" id="KW-1185">Reference proteome</keyword>
<dbReference type="HAMAP" id="MF_00086">
    <property type="entry name" value="S_AdoMet_synth1"/>
    <property type="match status" value="1"/>
</dbReference>
<evidence type="ECO:0000256" key="1">
    <source>
        <dbReference type="ARBA" id="ARBA00005224"/>
    </source>
</evidence>
<comment type="cofactor">
    <cofactor evidence="11">
        <name>Mg(2+)</name>
        <dbReference type="ChEBI" id="CHEBI:18420"/>
    </cofactor>
    <text evidence="11">Binds 2 magnesium ions per subunit. The magnesium ions interact primarily with the substrate.</text>
</comment>
<dbReference type="Pfam" id="PF00438">
    <property type="entry name" value="S-AdoMet_synt_N"/>
    <property type="match status" value="1"/>
</dbReference>
<dbReference type="InterPro" id="IPR022631">
    <property type="entry name" value="ADOMET_SYNTHASE_CS"/>
</dbReference>
<evidence type="ECO:0000256" key="7">
    <source>
        <dbReference type="ARBA" id="ARBA00022840"/>
    </source>
</evidence>
<dbReference type="GO" id="GO:0004478">
    <property type="term" value="F:methionine adenosyltransferase activity"/>
    <property type="evidence" value="ECO:0007669"/>
    <property type="project" value="UniProtKB-EC"/>
</dbReference>
<dbReference type="OMA" id="ASYMARY"/>
<keyword evidence="9 11" id="KW-0630">Potassium</keyword>
<name>A0A9Q0L5G0_ANAIG</name>